<feature type="transmembrane region" description="Helical" evidence="7">
    <location>
        <begin position="393"/>
        <end position="415"/>
    </location>
</feature>
<evidence type="ECO:0000313" key="10">
    <source>
        <dbReference type="Proteomes" id="UP000317155"/>
    </source>
</evidence>
<feature type="compositionally biased region" description="Basic and acidic residues" evidence="6">
    <location>
        <begin position="211"/>
        <end position="231"/>
    </location>
</feature>
<dbReference type="PANTHER" id="PTHR36115:SF4">
    <property type="entry name" value="MEMBRANE PROTEIN"/>
    <property type="match status" value="1"/>
</dbReference>
<keyword evidence="4 7" id="KW-1133">Transmembrane helix</keyword>
<dbReference type="InterPro" id="IPR010432">
    <property type="entry name" value="RDD"/>
</dbReference>
<gene>
    <name evidence="9" type="ORF">FL622_08310</name>
</gene>
<reference evidence="9 10" key="1">
    <citation type="submission" date="2019-07" db="EMBL/GenBank/DDBJ databases">
        <title>Insights of Desulfuromonas acetexigens electromicrobiology.</title>
        <authorList>
            <person name="Katuri K."/>
            <person name="Sapireddy V."/>
            <person name="Shaw D.R."/>
            <person name="Saikaly P."/>
        </authorList>
    </citation>
    <scope>NUCLEOTIDE SEQUENCE [LARGE SCALE GENOMIC DNA]</scope>
    <source>
        <strain evidence="9 10">2873</strain>
    </source>
</reference>
<evidence type="ECO:0000256" key="2">
    <source>
        <dbReference type="ARBA" id="ARBA00022475"/>
    </source>
</evidence>
<comment type="caution">
    <text evidence="9">The sequence shown here is derived from an EMBL/GenBank/DDBJ whole genome shotgun (WGS) entry which is preliminary data.</text>
</comment>
<dbReference type="AlphaFoldDB" id="A0A550JF19"/>
<dbReference type="Pfam" id="PF06271">
    <property type="entry name" value="RDD"/>
    <property type="match status" value="1"/>
</dbReference>
<accession>A0A550JF19</accession>
<dbReference type="Proteomes" id="UP000317155">
    <property type="component" value="Unassembled WGS sequence"/>
</dbReference>
<evidence type="ECO:0000256" key="6">
    <source>
        <dbReference type="SAM" id="MobiDB-lite"/>
    </source>
</evidence>
<keyword evidence="2" id="KW-1003">Cell membrane</keyword>
<evidence type="ECO:0000259" key="8">
    <source>
        <dbReference type="Pfam" id="PF06271"/>
    </source>
</evidence>
<feature type="region of interest" description="Disordered" evidence="6">
    <location>
        <begin position="96"/>
        <end position="125"/>
    </location>
</feature>
<protein>
    <recommendedName>
        <fullName evidence="8">RDD domain-containing protein</fullName>
    </recommendedName>
</protein>
<dbReference type="InterPro" id="IPR051791">
    <property type="entry name" value="Pra-immunoreactive"/>
</dbReference>
<dbReference type="PANTHER" id="PTHR36115">
    <property type="entry name" value="PROLINE-RICH ANTIGEN HOMOLOG-RELATED"/>
    <property type="match status" value="1"/>
</dbReference>
<comment type="subcellular location">
    <subcellularLocation>
        <location evidence="1">Cell membrane</location>
        <topology evidence="1">Multi-pass membrane protein</topology>
    </subcellularLocation>
</comment>
<feature type="compositionally biased region" description="Acidic residues" evidence="6">
    <location>
        <begin position="182"/>
        <end position="202"/>
    </location>
</feature>
<keyword evidence="3 7" id="KW-0812">Transmembrane</keyword>
<keyword evidence="5 7" id="KW-0472">Membrane</keyword>
<evidence type="ECO:0000256" key="4">
    <source>
        <dbReference type="ARBA" id="ARBA00022989"/>
    </source>
</evidence>
<feature type="region of interest" description="Disordered" evidence="6">
    <location>
        <begin position="180"/>
        <end position="243"/>
    </location>
</feature>
<organism evidence="9 10">
    <name type="scientific">Trichloromonas acetexigens</name>
    <dbReference type="NCBI Taxonomy" id="38815"/>
    <lineage>
        <taxon>Bacteria</taxon>
        <taxon>Pseudomonadati</taxon>
        <taxon>Thermodesulfobacteriota</taxon>
        <taxon>Desulfuromonadia</taxon>
        <taxon>Desulfuromonadales</taxon>
        <taxon>Trichloromonadaceae</taxon>
        <taxon>Trichloromonas</taxon>
    </lineage>
</organism>
<evidence type="ECO:0000313" key="9">
    <source>
        <dbReference type="EMBL" id="TRO81796.1"/>
    </source>
</evidence>
<dbReference type="GO" id="GO:0005886">
    <property type="term" value="C:plasma membrane"/>
    <property type="evidence" value="ECO:0007669"/>
    <property type="project" value="UniProtKB-SubCell"/>
</dbReference>
<evidence type="ECO:0000256" key="1">
    <source>
        <dbReference type="ARBA" id="ARBA00004651"/>
    </source>
</evidence>
<feature type="domain" description="RDD" evidence="8">
    <location>
        <begin position="295"/>
        <end position="428"/>
    </location>
</feature>
<evidence type="ECO:0000256" key="7">
    <source>
        <dbReference type="SAM" id="Phobius"/>
    </source>
</evidence>
<feature type="transmembrane region" description="Helical" evidence="7">
    <location>
        <begin position="301"/>
        <end position="320"/>
    </location>
</feature>
<dbReference type="EMBL" id="VJVV01000005">
    <property type="protein sequence ID" value="TRO81796.1"/>
    <property type="molecule type" value="Genomic_DNA"/>
</dbReference>
<name>A0A550JF19_9BACT</name>
<dbReference type="RefSeq" id="WP_092057624.1">
    <property type="nucleotide sequence ID" value="NZ_FOJJ01000037.1"/>
</dbReference>
<feature type="transmembrane region" description="Helical" evidence="7">
    <location>
        <begin position="341"/>
        <end position="367"/>
    </location>
</feature>
<proteinExistence type="predicted"/>
<sequence>MKCPKCGYHSFEYLERCRKCGNDLAAFKSKFNLRSLIFPKRQNGAAAPAATSESFAFEAEPSASVTTAAVTAVAATAATATATNATDFGFDFMDETPGADESAPIPASAESPFPDEVAPSAGKGAFDSEAFDWNAEDETLKEATGGDEVEEAVETAAGDESFGLDLSWDTELPVLEQTAAVEPEDPSDPLDMDSLSDWDFEGESPLPPETETVKTKGQEAPRDPFEVREPEMESPVPEVDLQPLSLLSTASAGTAEDSATAAMMGAVALPSAAEIPRTSISKAATTAEDDEPKVAAILPRALALGVDLLLLGGVLLLFLIAGERALTPGVSGRLLPSLESLLRLAIPYFLVGFSLSFSYFTLFHFLVGQTPGKMLLRLRVETDEGTPLDLPQAFLRSTGGLFALLVGGLGFLGILSARRRGWNDLFAGTRVVAASLEDETAE</sequence>
<dbReference type="OrthoDB" id="5432538at2"/>
<keyword evidence="10" id="KW-1185">Reference proteome</keyword>
<evidence type="ECO:0000256" key="3">
    <source>
        <dbReference type="ARBA" id="ARBA00022692"/>
    </source>
</evidence>
<evidence type="ECO:0000256" key="5">
    <source>
        <dbReference type="ARBA" id="ARBA00023136"/>
    </source>
</evidence>